<dbReference type="PANTHER" id="PTHR43833">
    <property type="entry name" value="POTASSIUM CHANNEL PROTEIN 2-RELATED-RELATED"/>
    <property type="match status" value="1"/>
</dbReference>
<dbReference type="InterPro" id="IPR036721">
    <property type="entry name" value="RCK_C_sf"/>
</dbReference>
<dbReference type="SUPFAM" id="SSF51735">
    <property type="entry name" value="NAD(P)-binding Rossmann-fold domains"/>
    <property type="match status" value="1"/>
</dbReference>
<evidence type="ECO:0000313" key="3">
    <source>
        <dbReference type="EMBL" id="MBD8499088.1"/>
    </source>
</evidence>
<dbReference type="EMBL" id="JACYTN010000008">
    <property type="protein sequence ID" value="MBD8499088.1"/>
    <property type="molecule type" value="Genomic_DNA"/>
</dbReference>
<keyword evidence="4" id="KW-1185">Reference proteome</keyword>
<comment type="caution">
    <text evidence="3">The sequence shown here is derived from an EMBL/GenBank/DDBJ whole genome shotgun (WGS) entry which is preliminary data.</text>
</comment>
<dbReference type="InterPro" id="IPR006037">
    <property type="entry name" value="RCK_C"/>
</dbReference>
<sequence length="221" mass="24216">MEVQQFAVIGMGRFGSSLARELMELGHQVLGIDKSEEAIEEVADDITHAVVADATDEEVLRSLGIRNFDCVIIGIGDNIQTSILVSIQVKELGVKKVVCKALSELHGRVLGRLGVDRIVYPERDMGIRMAHHLVSPNLVDYIELSKDYTIAELSVPQCLDGVSLKTLDSRGRFGCSIVALNKPNGDVIIAPTADDVLATNDVMVMIGKNQQIEEFEEDMMH</sequence>
<dbReference type="Pfam" id="PF02080">
    <property type="entry name" value="TrkA_C"/>
    <property type="match status" value="1"/>
</dbReference>
<dbReference type="Proteomes" id="UP000634529">
    <property type="component" value="Unassembled WGS sequence"/>
</dbReference>
<organism evidence="3 4">
    <name type="scientific">Paenibacillus arenosi</name>
    <dbReference type="NCBI Taxonomy" id="2774142"/>
    <lineage>
        <taxon>Bacteria</taxon>
        <taxon>Bacillati</taxon>
        <taxon>Bacillota</taxon>
        <taxon>Bacilli</taxon>
        <taxon>Bacillales</taxon>
        <taxon>Paenibacillaceae</taxon>
        <taxon>Paenibacillus</taxon>
    </lineage>
</organism>
<accession>A0ABR9AZF9</accession>
<dbReference type="InterPro" id="IPR036291">
    <property type="entry name" value="NAD(P)-bd_dom_sf"/>
</dbReference>
<dbReference type="InterPro" id="IPR050721">
    <property type="entry name" value="Trk_Ktr_HKT_K-transport"/>
</dbReference>
<proteinExistence type="predicted"/>
<feature type="domain" description="RCK C-terminal" evidence="2">
    <location>
        <begin position="136"/>
        <end position="221"/>
    </location>
</feature>
<dbReference type="RefSeq" id="WP_192025442.1">
    <property type="nucleotide sequence ID" value="NZ_JACYTN010000008.1"/>
</dbReference>
<evidence type="ECO:0000259" key="2">
    <source>
        <dbReference type="PROSITE" id="PS51202"/>
    </source>
</evidence>
<feature type="domain" description="RCK N-terminal" evidence="1">
    <location>
        <begin position="3"/>
        <end position="119"/>
    </location>
</feature>
<evidence type="ECO:0000313" key="4">
    <source>
        <dbReference type="Proteomes" id="UP000634529"/>
    </source>
</evidence>
<dbReference type="Gene3D" id="3.30.70.1450">
    <property type="entry name" value="Regulator of K+ conductance, C-terminal domain"/>
    <property type="match status" value="1"/>
</dbReference>
<dbReference type="PROSITE" id="PS51202">
    <property type="entry name" value="RCK_C"/>
    <property type="match status" value="1"/>
</dbReference>
<gene>
    <name evidence="3" type="ORF">IFO66_12310</name>
</gene>
<dbReference type="InterPro" id="IPR003148">
    <property type="entry name" value="RCK_N"/>
</dbReference>
<dbReference type="Pfam" id="PF02254">
    <property type="entry name" value="TrkA_N"/>
    <property type="match status" value="1"/>
</dbReference>
<name>A0ABR9AZF9_9BACL</name>
<dbReference type="SUPFAM" id="SSF116726">
    <property type="entry name" value="TrkA C-terminal domain-like"/>
    <property type="match status" value="1"/>
</dbReference>
<protein>
    <submittedName>
        <fullName evidence="3">TrkA family potassium uptake protein</fullName>
    </submittedName>
</protein>
<reference evidence="3 4" key="1">
    <citation type="submission" date="2020-09" db="EMBL/GenBank/DDBJ databases">
        <title>Paenibacillus sp. CAU 1523 isolated from sand of Haeundae Beach.</title>
        <authorList>
            <person name="Kim W."/>
        </authorList>
    </citation>
    <scope>NUCLEOTIDE SEQUENCE [LARGE SCALE GENOMIC DNA]</scope>
    <source>
        <strain evidence="3 4">CAU 1523</strain>
    </source>
</reference>
<dbReference type="PROSITE" id="PS51201">
    <property type="entry name" value="RCK_N"/>
    <property type="match status" value="1"/>
</dbReference>
<evidence type="ECO:0000259" key="1">
    <source>
        <dbReference type="PROSITE" id="PS51201"/>
    </source>
</evidence>
<dbReference type="Gene3D" id="3.40.50.720">
    <property type="entry name" value="NAD(P)-binding Rossmann-like Domain"/>
    <property type="match status" value="1"/>
</dbReference>
<dbReference type="PANTHER" id="PTHR43833:SF7">
    <property type="entry name" value="KTR SYSTEM POTASSIUM UPTAKE PROTEIN C"/>
    <property type="match status" value="1"/>
</dbReference>